<dbReference type="InterPro" id="IPR001647">
    <property type="entry name" value="HTH_TetR"/>
</dbReference>
<dbReference type="InterPro" id="IPR009057">
    <property type="entry name" value="Homeodomain-like_sf"/>
</dbReference>
<protein>
    <submittedName>
        <fullName evidence="4">Transcriptional regulator</fullName>
    </submittedName>
</protein>
<proteinExistence type="predicted"/>
<feature type="domain" description="HTH tetR-type" evidence="3">
    <location>
        <begin position="16"/>
        <end position="76"/>
    </location>
</feature>
<evidence type="ECO:0000256" key="2">
    <source>
        <dbReference type="PROSITE-ProRule" id="PRU00335"/>
    </source>
</evidence>
<reference evidence="4 5" key="1">
    <citation type="journal article" date="2019" name="Emerg. Microbes Infect.">
        <title>Comprehensive subspecies identification of 175 nontuberculous mycobacteria species based on 7547 genomic profiles.</title>
        <authorList>
            <person name="Matsumoto Y."/>
            <person name="Kinjo T."/>
            <person name="Motooka D."/>
            <person name="Nabeya D."/>
            <person name="Jung N."/>
            <person name="Uechi K."/>
            <person name="Horii T."/>
            <person name="Iida T."/>
            <person name="Fujita J."/>
            <person name="Nakamura S."/>
        </authorList>
    </citation>
    <scope>NUCLEOTIDE SEQUENCE [LARGE SCALE GENOMIC DNA]</scope>
    <source>
        <strain evidence="4 5">JCM 18565</strain>
    </source>
</reference>
<evidence type="ECO:0000313" key="5">
    <source>
        <dbReference type="Proteomes" id="UP000465240"/>
    </source>
</evidence>
<accession>A0ABQ1C0N3</accession>
<dbReference type="PROSITE" id="PS50977">
    <property type="entry name" value="HTH_TETR_2"/>
    <property type="match status" value="1"/>
</dbReference>
<gene>
    <name evidence="4" type="ORF">MPRG_12570</name>
</gene>
<dbReference type="EMBL" id="BLKX01000001">
    <property type="protein sequence ID" value="GFG77981.1"/>
    <property type="molecule type" value="Genomic_DNA"/>
</dbReference>
<keyword evidence="5" id="KW-1185">Reference proteome</keyword>
<sequence length="235" mass="25169">MAVADSANRRANKRGLATREAMLQAAVTALASGDPGAVSANRIAKQIGVTWGTVQYQFGDADGFWAAVLHHTAQRRANVFANPDTGASLQERVADIIDTLYDGLTAPDSRAIENLRAALPREPSELDRLYPHTAAELRSWGQGWHATCQKAFADLQVDPQRVREIATLIPGAMRGLVSERQLGSYADLDEARRGLTNAIVAYLAESAGSVRRTCRQGENPAVVSSGGCNSGWVGQ</sequence>
<dbReference type="SUPFAM" id="SSF46689">
    <property type="entry name" value="Homeodomain-like"/>
    <property type="match status" value="1"/>
</dbReference>
<comment type="caution">
    <text evidence="4">The sequence shown here is derived from an EMBL/GenBank/DDBJ whole genome shotgun (WGS) entry which is preliminary data.</text>
</comment>
<keyword evidence="1 2" id="KW-0238">DNA-binding</keyword>
<evidence type="ECO:0000313" key="4">
    <source>
        <dbReference type="EMBL" id="GFG77981.1"/>
    </source>
</evidence>
<feature type="DNA-binding region" description="H-T-H motif" evidence="2">
    <location>
        <begin position="39"/>
        <end position="58"/>
    </location>
</feature>
<dbReference type="Proteomes" id="UP000465240">
    <property type="component" value="Unassembled WGS sequence"/>
</dbReference>
<dbReference type="Gene3D" id="1.10.357.10">
    <property type="entry name" value="Tetracycline Repressor, domain 2"/>
    <property type="match status" value="1"/>
</dbReference>
<evidence type="ECO:0000256" key="1">
    <source>
        <dbReference type="ARBA" id="ARBA00023125"/>
    </source>
</evidence>
<organism evidence="4 5">
    <name type="scientific">Mycobacterium paragordonae</name>
    <dbReference type="NCBI Taxonomy" id="1389713"/>
    <lineage>
        <taxon>Bacteria</taxon>
        <taxon>Bacillati</taxon>
        <taxon>Actinomycetota</taxon>
        <taxon>Actinomycetes</taxon>
        <taxon>Mycobacteriales</taxon>
        <taxon>Mycobacteriaceae</taxon>
        <taxon>Mycobacterium</taxon>
    </lineage>
</organism>
<evidence type="ECO:0000259" key="3">
    <source>
        <dbReference type="PROSITE" id="PS50977"/>
    </source>
</evidence>
<name>A0ABQ1C0N3_9MYCO</name>